<keyword evidence="2" id="KW-1185">Reference proteome</keyword>
<dbReference type="EnsemblPlants" id="AVESA.00010b.r2.7CG0655320.1">
    <property type="protein sequence ID" value="AVESA.00010b.r2.7CG0655320.1.CDS.1"/>
    <property type="gene ID" value="AVESA.00010b.r2.7CG0655320"/>
</dbReference>
<reference evidence="1" key="1">
    <citation type="submission" date="2021-05" db="EMBL/GenBank/DDBJ databases">
        <authorList>
            <person name="Scholz U."/>
            <person name="Mascher M."/>
            <person name="Fiebig A."/>
        </authorList>
    </citation>
    <scope>NUCLEOTIDE SEQUENCE [LARGE SCALE GENOMIC DNA]</scope>
</reference>
<organism evidence="1 2">
    <name type="scientific">Avena sativa</name>
    <name type="common">Oat</name>
    <dbReference type="NCBI Taxonomy" id="4498"/>
    <lineage>
        <taxon>Eukaryota</taxon>
        <taxon>Viridiplantae</taxon>
        <taxon>Streptophyta</taxon>
        <taxon>Embryophyta</taxon>
        <taxon>Tracheophyta</taxon>
        <taxon>Spermatophyta</taxon>
        <taxon>Magnoliopsida</taxon>
        <taxon>Liliopsida</taxon>
        <taxon>Poales</taxon>
        <taxon>Poaceae</taxon>
        <taxon>BOP clade</taxon>
        <taxon>Pooideae</taxon>
        <taxon>Poodae</taxon>
        <taxon>Poeae</taxon>
        <taxon>Poeae Chloroplast Group 1 (Aveneae type)</taxon>
        <taxon>Aveninae</taxon>
        <taxon>Avena</taxon>
    </lineage>
</organism>
<protein>
    <submittedName>
        <fullName evidence="1">Uncharacterized protein</fullName>
    </submittedName>
</protein>
<dbReference type="Proteomes" id="UP001732700">
    <property type="component" value="Chromosome 7C"/>
</dbReference>
<proteinExistence type="predicted"/>
<accession>A0ACD5ZSW6</accession>
<name>A0ACD5ZSW6_AVESA</name>
<reference evidence="1" key="2">
    <citation type="submission" date="2025-09" db="UniProtKB">
        <authorList>
            <consortium name="EnsemblPlants"/>
        </authorList>
    </citation>
    <scope>IDENTIFICATION</scope>
</reference>
<evidence type="ECO:0000313" key="2">
    <source>
        <dbReference type="Proteomes" id="UP001732700"/>
    </source>
</evidence>
<evidence type="ECO:0000313" key="1">
    <source>
        <dbReference type="EnsemblPlants" id="AVESA.00010b.r2.7CG0655320.1.CDS.1"/>
    </source>
</evidence>
<sequence>MPSTLKRPSLGRLLTSLRPSRGGASPSSFPVQTGFPTSLADIVVKNHGRLRKPRKPRVLASAPTSPHVALAVEAHNEITPPPPPPPAEPLSPAVVPRPDSAPQREGTAVFRLRPEVLAFGGAVALALLAVWSEGTVAAFTVAALSLLWIESASRRRGPRCPAEAEALLDSRGRGPVSPIRAVAVEAPRSSDSCSDSDKGDELVASGGGGSEDPTTPRLKAKRSLKKLISKKLQKKSKSKDSCDGEANQPGTAAGDTADPATLKTESLVPFSTEQTPSESSMEWSSSSSSESVEEGRGGVKFPLAALAPVILAGLVVGKLPATALAVLCIVFSSAVQRRSSECNS</sequence>